<protein>
    <submittedName>
        <fullName evidence="1">Predicted protein</fullName>
    </submittedName>
</protein>
<dbReference type="AlphaFoldDB" id="F2E3U3"/>
<dbReference type="EMBL" id="AK370817">
    <property type="protein sequence ID" value="BAK02015.1"/>
    <property type="molecule type" value="mRNA"/>
</dbReference>
<organism evidence="1">
    <name type="scientific">Hordeum vulgare subsp. vulgare</name>
    <name type="common">Domesticated barley</name>
    <dbReference type="NCBI Taxonomy" id="112509"/>
    <lineage>
        <taxon>Eukaryota</taxon>
        <taxon>Viridiplantae</taxon>
        <taxon>Streptophyta</taxon>
        <taxon>Embryophyta</taxon>
        <taxon>Tracheophyta</taxon>
        <taxon>Spermatophyta</taxon>
        <taxon>Magnoliopsida</taxon>
        <taxon>Liliopsida</taxon>
        <taxon>Poales</taxon>
        <taxon>Poaceae</taxon>
        <taxon>BOP clade</taxon>
        <taxon>Pooideae</taxon>
        <taxon>Triticodae</taxon>
        <taxon>Triticeae</taxon>
        <taxon>Hordeinae</taxon>
        <taxon>Hordeum</taxon>
    </lineage>
</organism>
<proteinExistence type="evidence at transcript level"/>
<sequence length="28" mass="3292">MLFKGAYYAMNIIDLIAKSMSYFIDSRE</sequence>
<reference evidence="1" key="1">
    <citation type="journal article" date="2011" name="Plant Physiol.">
        <title>Comprehensive sequence analysis of 24,783 barley full-length cDNAs derived from 12 clone libraries.</title>
        <authorList>
            <person name="Matsumoto T."/>
            <person name="Tanaka T."/>
            <person name="Sakai H."/>
            <person name="Amano N."/>
            <person name="Kanamori H."/>
            <person name="Kurita K."/>
            <person name="Kikuta A."/>
            <person name="Kamiya K."/>
            <person name="Yamamoto M."/>
            <person name="Ikawa H."/>
            <person name="Fujii N."/>
            <person name="Hori K."/>
            <person name="Itoh T."/>
            <person name="Sato K."/>
        </authorList>
    </citation>
    <scope>NUCLEOTIDE SEQUENCE</scope>
</reference>
<accession>F2E3U3</accession>
<name>F2E3U3_HORVV</name>
<evidence type="ECO:0000313" key="1">
    <source>
        <dbReference type="EMBL" id="BAK02015.1"/>
    </source>
</evidence>